<evidence type="ECO:0000313" key="1">
    <source>
        <dbReference type="EMBL" id="RON55974.1"/>
    </source>
</evidence>
<name>A0A423KNJ5_9PSED</name>
<gene>
    <name evidence="1" type="ORF">BK665_08405</name>
</gene>
<dbReference type="EMBL" id="MOBP01000005">
    <property type="protein sequence ID" value="RON55974.1"/>
    <property type="molecule type" value="Genomic_DNA"/>
</dbReference>
<accession>A0A423KNJ5</accession>
<sequence>MIFFDSVRKNEISRPNQKRFDPELWIVDPGSSEDERTKNLKLSGLWFSEAFSKIRGQLGFASDKSISRSDKLLGLVTHANLNAMMYQGAVEELSSNTENLSDEDASKKIIAPELFDNQGVAHSIDEVAQIDIDALHLPIQVVLSDRHIKTSLDERAIDLVRIAQDYRLGSFYKLLEEHWEDCLWNDYQVDFSKGVTFFPGDEFFARWKVVTQYRRNVLTHAMSVNRLMSFHRLYEKMSHQELGIPRPIQAEVVENSTIRYTLAPEGVVDVASAAMYMILGEALEPYYEQYMSFRSPSMGGGILDIIRCWAVLYSLARMLMQSPMTDSDAESANQILVSVCARVVDKIALVLAVSESLNVSVKFAGDLVDFFVFDHEKSDQEKNELWTQPLLSLDNEKLLVLYTPLLWGTTQRNVNIWLRQIGVNLDVRGYSFEKYLRSLIERQIENSPLKSSVKFCNGNFKFNLPGGADLKYEEIDFVLLLGGILLVGEIKCFLQPSDTFDTFKHREKVIGACTQLQRKVKNIYRYESTFREQCKTKGITLPSNLKIQPLVLLNGPAHCGIPYGDTPIVDINILATFLAGIVRQQITSTIKDGVVSEKILYLYGGIDEAEMRLRQYLMNPPQINYINDAVIRKDATRANILESIEDVCYRYFYVDL</sequence>
<dbReference type="AlphaFoldDB" id="A0A423KNJ5"/>
<dbReference type="RefSeq" id="WP_123404711.1">
    <property type="nucleotide sequence ID" value="NZ_MOBP01000005.1"/>
</dbReference>
<proteinExistence type="predicted"/>
<evidence type="ECO:0000313" key="2">
    <source>
        <dbReference type="Proteomes" id="UP000283627"/>
    </source>
</evidence>
<comment type="caution">
    <text evidence="1">The sequence shown here is derived from an EMBL/GenBank/DDBJ whole genome shotgun (WGS) entry which is preliminary data.</text>
</comment>
<reference evidence="1 2" key="1">
    <citation type="submission" date="2016-10" db="EMBL/GenBank/DDBJ databases">
        <title>Comparative genome analysis of multiple Pseudomonas spp. focuses on biocontrol and plant growth promoting traits.</title>
        <authorList>
            <person name="Tao X.-Y."/>
            <person name="Taylor C.G."/>
        </authorList>
    </citation>
    <scope>NUCLEOTIDE SEQUENCE [LARGE SCALE GENOMIC DNA]</scope>
    <source>
        <strain evidence="1 2">39A2</strain>
    </source>
</reference>
<protein>
    <recommendedName>
        <fullName evidence="3">NERD domain-containing protein</fullName>
    </recommendedName>
</protein>
<dbReference type="OrthoDB" id="9152671at2"/>
<dbReference type="Proteomes" id="UP000283627">
    <property type="component" value="Unassembled WGS sequence"/>
</dbReference>
<evidence type="ECO:0008006" key="3">
    <source>
        <dbReference type="Google" id="ProtNLM"/>
    </source>
</evidence>
<organism evidence="1 2">
    <name type="scientific">Pseudomonas frederiksbergensis</name>
    <dbReference type="NCBI Taxonomy" id="104087"/>
    <lineage>
        <taxon>Bacteria</taxon>
        <taxon>Pseudomonadati</taxon>
        <taxon>Pseudomonadota</taxon>
        <taxon>Gammaproteobacteria</taxon>
        <taxon>Pseudomonadales</taxon>
        <taxon>Pseudomonadaceae</taxon>
        <taxon>Pseudomonas</taxon>
    </lineage>
</organism>